<protein>
    <submittedName>
        <fullName evidence="1">Leucine-rich repeat-containing N-terminal plant-type protein</fullName>
    </submittedName>
</protein>
<accession>A0ACB7U6F8</accession>
<dbReference type="EMBL" id="CM037028">
    <property type="protein sequence ID" value="KAH7655818.1"/>
    <property type="molecule type" value="Genomic_DNA"/>
</dbReference>
<reference evidence="2" key="1">
    <citation type="journal article" date="2022" name="Nat. Commun.">
        <title>Chromosome evolution and the genetic basis of agronomically important traits in greater yam.</title>
        <authorList>
            <person name="Bredeson J.V."/>
            <person name="Lyons J.B."/>
            <person name="Oniyinde I.O."/>
            <person name="Okereke N.R."/>
            <person name="Kolade O."/>
            <person name="Nnabue I."/>
            <person name="Nwadili C.O."/>
            <person name="Hribova E."/>
            <person name="Parker M."/>
            <person name="Nwogha J."/>
            <person name="Shu S."/>
            <person name="Carlson J."/>
            <person name="Kariba R."/>
            <person name="Muthemba S."/>
            <person name="Knop K."/>
            <person name="Barton G.J."/>
            <person name="Sherwood A.V."/>
            <person name="Lopez-Montes A."/>
            <person name="Asiedu R."/>
            <person name="Jamnadass R."/>
            <person name="Muchugi A."/>
            <person name="Goodstein D."/>
            <person name="Egesi C.N."/>
            <person name="Featherston J."/>
            <person name="Asfaw A."/>
            <person name="Simpson G.G."/>
            <person name="Dolezel J."/>
            <person name="Hendre P.S."/>
            <person name="Van Deynze A."/>
            <person name="Kumar P.L."/>
            <person name="Obidiegwu J.E."/>
            <person name="Bhattacharjee R."/>
            <person name="Rokhsar D.S."/>
        </authorList>
    </citation>
    <scope>NUCLEOTIDE SEQUENCE [LARGE SCALE GENOMIC DNA]</scope>
    <source>
        <strain evidence="2">cv. TDa95/00328</strain>
    </source>
</reference>
<comment type="caution">
    <text evidence="1">The sequence shown here is derived from an EMBL/GenBank/DDBJ whole genome shotgun (WGS) entry which is preliminary data.</text>
</comment>
<dbReference type="Proteomes" id="UP000827976">
    <property type="component" value="Chromosome 18"/>
</dbReference>
<keyword evidence="2" id="KW-1185">Reference proteome</keyword>
<name>A0ACB7U6F8_DIOAL</name>
<organism evidence="1 2">
    <name type="scientific">Dioscorea alata</name>
    <name type="common">Purple yam</name>
    <dbReference type="NCBI Taxonomy" id="55571"/>
    <lineage>
        <taxon>Eukaryota</taxon>
        <taxon>Viridiplantae</taxon>
        <taxon>Streptophyta</taxon>
        <taxon>Embryophyta</taxon>
        <taxon>Tracheophyta</taxon>
        <taxon>Spermatophyta</taxon>
        <taxon>Magnoliopsida</taxon>
        <taxon>Liliopsida</taxon>
        <taxon>Dioscoreales</taxon>
        <taxon>Dioscoreaceae</taxon>
        <taxon>Dioscorea</taxon>
    </lineage>
</organism>
<proteinExistence type="predicted"/>
<evidence type="ECO:0000313" key="2">
    <source>
        <dbReference type="Proteomes" id="UP000827976"/>
    </source>
</evidence>
<sequence>MLLSSCFPLLISSAKCHKDDKKALLKLKAGFGNPELLPWTSHTDCCSWLEVICSSHTGRVAGLIINFANLSGTISPSIGDLPFLDTFLIQYSSLLTGTIPYSITKLPLTGLTIKFTSLSGPIPGFLGELKDLENLDLSGNLHTGPIPDSIAALPKLNRLVLNDNHLTGKIPISLGEADLSYIYLAGNRFYGDASFLFGQSKRAIEIDLSRNQLEMDMSLLSFPQSLRLLDLSLNRIEGTILAGLAGLIDLSFFNVSHNMLCGSIPTGGRMNLFDASCYQHNKCLCGTPLPSCHHALAALISTATK</sequence>
<gene>
    <name evidence="1" type="ORF">IHE45_18G038000</name>
</gene>
<evidence type="ECO:0000313" key="1">
    <source>
        <dbReference type="EMBL" id="KAH7655818.1"/>
    </source>
</evidence>